<keyword evidence="2" id="KW-0067">ATP-binding</keyword>
<evidence type="ECO:0000256" key="5">
    <source>
        <dbReference type="SAM" id="Phobius"/>
    </source>
</evidence>
<gene>
    <name evidence="6" type="ORF">CVT25_008238</name>
</gene>
<evidence type="ECO:0000256" key="2">
    <source>
        <dbReference type="ARBA" id="ARBA00022840"/>
    </source>
</evidence>
<comment type="caution">
    <text evidence="6">The sequence shown here is derived from an EMBL/GenBank/DDBJ whole genome shotgun (WGS) entry which is preliminary data.</text>
</comment>
<organism evidence="6 7">
    <name type="scientific">Psilocybe cyanescens</name>
    <dbReference type="NCBI Taxonomy" id="93625"/>
    <lineage>
        <taxon>Eukaryota</taxon>
        <taxon>Fungi</taxon>
        <taxon>Dikarya</taxon>
        <taxon>Basidiomycota</taxon>
        <taxon>Agaricomycotina</taxon>
        <taxon>Agaricomycetes</taxon>
        <taxon>Agaricomycetidae</taxon>
        <taxon>Agaricales</taxon>
        <taxon>Agaricineae</taxon>
        <taxon>Strophariaceae</taxon>
        <taxon>Psilocybe</taxon>
    </lineage>
</organism>
<dbReference type="InterPro" id="IPR027409">
    <property type="entry name" value="GroEL-like_apical_dom_sf"/>
</dbReference>
<feature type="transmembrane region" description="Helical" evidence="5">
    <location>
        <begin position="40"/>
        <end position="60"/>
    </location>
</feature>
<feature type="compositionally biased region" description="Low complexity" evidence="4">
    <location>
        <begin position="130"/>
        <end position="141"/>
    </location>
</feature>
<keyword evidence="5" id="KW-1133">Transmembrane helix</keyword>
<dbReference type="GO" id="GO:0140662">
    <property type="term" value="F:ATP-dependent protein folding chaperone"/>
    <property type="evidence" value="ECO:0007669"/>
    <property type="project" value="InterPro"/>
</dbReference>
<protein>
    <submittedName>
        <fullName evidence="6">Uncharacterized protein</fullName>
    </submittedName>
</protein>
<dbReference type="GO" id="GO:0005524">
    <property type="term" value="F:ATP binding"/>
    <property type="evidence" value="ECO:0007669"/>
    <property type="project" value="UniProtKB-KW"/>
</dbReference>
<dbReference type="Gene3D" id="3.50.7.10">
    <property type="entry name" value="GroEL"/>
    <property type="match status" value="1"/>
</dbReference>
<evidence type="ECO:0000313" key="7">
    <source>
        <dbReference type="Proteomes" id="UP000283269"/>
    </source>
</evidence>
<dbReference type="SUPFAM" id="SSF52029">
    <property type="entry name" value="GroEL apical domain-like"/>
    <property type="match status" value="1"/>
</dbReference>
<dbReference type="Proteomes" id="UP000283269">
    <property type="component" value="Unassembled WGS sequence"/>
</dbReference>
<dbReference type="AlphaFoldDB" id="A0A409X6V3"/>
<evidence type="ECO:0000256" key="3">
    <source>
        <dbReference type="ARBA" id="ARBA00023186"/>
    </source>
</evidence>
<keyword evidence="3" id="KW-0143">Chaperone</keyword>
<dbReference type="Gene3D" id="1.25.40.570">
    <property type="match status" value="1"/>
</dbReference>
<keyword evidence="5" id="KW-0472">Membrane</keyword>
<feature type="compositionally biased region" description="Low complexity" evidence="4">
    <location>
        <begin position="170"/>
        <end position="197"/>
    </location>
</feature>
<dbReference type="PANTHER" id="PTHR11353">
    <property type="entry name" value="CHAPERONIN"/>
    <property type="match status" value="1"/>
</dbReference>
<evidence type="ECO:0000256" key="4">
    <source>
        <dbReference type="SAM" id="MobiDB-lite"/>
    </source>
</evidence>
<accession>A0A409X6V3</accession>
<reference evidence="6 7" key="1">
    <citation type="journal article" date="2018" name="Evol. Lett.">
        <title>Horizontal gene cluster transfer increased hallucinogenic mushroom diversity.</title>
        <authorList>
            <person name="Reynolds H.T."/>
            <person name="Vijayakumar V."/>
            <person name="Gluck-Thaler E."/>
            <person name="Korotkin H.B."/>
            <person name="Matheny P.B."/>
            <person name="Slot J.C."/>
        </authorList>
    </citation>
    <scope>NUCLEOTIDE SEQUENCE [LARGE SCALE GENOMIC DNA]</scope>
    <source>
        <strain evidence="6 7">2631</strain>
    </source>
</reference>
<feature type="transmembrane region" description="Helical" evidence="5">
    <location>
        <begin position="12"/>
        <end position="31"/>
    </location>
</feature>
<dbReference type="STRING" id="93625.A0A409X6V3"/>
<evidence type="ECO:0000256" key="1">
    <source>
        <dbReference type="ARBA" id="ARBA00022741"/>
    </source>
</evidence>
<dbReference type="EMBL" id="NHYD01002490">
    <property type="protein sequence ID" value="PPQ86451.1"/>
    <property type="molecule type" value="Genomic_DNA"/>
</dbReference>
<keyword evidence="7" id="KW-1185">Reference proteome</keyword>
<keyword evidence="1" id="KW-0547">Nucleotide-binding</keyword>
<feature type="region of interest" description="Disordered" evidence="4">
    <location>
        <begin position="158"/>
        <end position="201"/>
    </location>
</feature>
<name>A0A409X6V3_PSICY</name>
<feature type="non-terminal residue" evidence="6">
    <location>
        <position position="604"/>
    </location>
</feature>
<feature type="region of interest" description="Disordered" evidence="4">
    <location>
        <begin position="121"/>
        <end position="141"/>
    </location>
</feature>
<evidence type="ECO:0000313" key="6">
    <source>
        <dbReference type="EMBL" id="PPQ86451.1"/>
    </source>
</evidence>
<keyword evidence="5" id="KW-0812">Transmembrane</keyword>
<dbReference type="InParanoid" id="A0A409X6V3"/>
<proteinExistence type="predicted"/>
<dbReference type="OrthoDB" id="1418352at2759"/>
<dbReference type="InterPro" id="IPR017998">
    <property type="entry name" value="Chaperone_TCP-1"/>
</dbReference>
<sequence length="604" mass="67180">MVMSVLDSAAAYPLAFVLYGVSIVAPSFSVIESPYAKVQYYIKSVMIIVTGMALTVLVAWREVAECLSLGPKAKLNIILNRMGGILPNPVPVLPRTCRLTNAGNVILYEIGVAHPAAKNMARPKTRSAATTPPVLSSSVRSPPSLLFPLSLTSLPLSLSPVTPPTTQPARSSRNPSPSSSGTSTRSSSSPPTTNPRRGALHHPAYLCPHLHRQRRANSRPYQDIHRHQFFQVRVGYNVCARIAGGVHCRCEPRPWCRARAAAAAGEGAGGVRQSHVHRQTSVDIKRYARVKKILSGEIVESRVLTGLFLNKDITHPCITLLDCPLEYKKCESQTNMEFRDWARAQEIEVEQARGLCERLLELKPYLVVMEKGVSGVFFCYSLLRLRSYVDINNTTHPHRRPRATHTHASMHTNLMFLGIHFVISKCMRLSFSMPSPSVLLRSFCTISLRQLFSRYHLSLNARSIRLSISRKASMIETLQSLGEILAQSLSLLERDINPVVITSAYNKGTLLLSSYAYTEGLAEVVNRSRAFMSSTAKAKTEKLTQSETRLVRLQLESRQYQPTLTLIETLLTELKQLNDKMILTEVHLLESRVYCGLGNMPKAK</sequence>